<proteinExistence type="predicted"/>
<dbReference type="AlphaFoldDB" id="A0AAW2W1S0"/>
<reference evidence="1" key="1">
    <citation type="submission" date="2020-06" db="EMBL/GenBank/DDBJ databases">
        <authorList>
            <person name="Li T."/>
            <person name="Hu X."/>
            <person name="Zhang T."/>
            <person name="Song X."/>
            <person name="Zhang H."/>
            <person name="Dai N."/>
            <person name="Sheng W."/>
            <person name="Hou X."/>
            <person name="Wei L."/>
        </authorList>
    </citation>
    <scope>NUCLEOTIDE SEQUENCE</scope>
    <source>
        <strain evidence="1">G02</strain>
        <tissue evidence="1">Leaf</tissue>
    </source>
</reference>
<accession>A0AAW2W1S0</accession>
<dbReference type="PANTHER" id="PTHR47361:SF4">
    <property type="entry name" value="RING_U-BOX SUPERFAMILY PROTEIN"/>
    <property type="match status" value="1"/>
</dbReference>
<protein>
    <submittedName>
        <fullName evidence="1">Uncharacterized protein</fullName>
    </submittedName>
</protein>
<evidence type="ECO:0000313" key="1">
    <source>
        <dbReference type="EMBL" id="KAL0435333.1"/>
    </source>
</evidence>
<dbReference type="EMBL" id="JACGWJ010000002">
    <property type="protein sequence ID" value="KAL0435333.1"/>
    <property type="molecule type" value="Genomic_DNA"/>
</dbReference>
<organism evidence="1">
    <name type="scientific">Sesamum radiatum</name>
    <name type="common">Black benniseed</name>
    <dbReference type="NCBI Taxonomy" id="300843"/>
    <lineage>
        <taxon>Eukaryota</taxon>
        <taxon>Viridiplantae</taxon>
        <taxon>Streptophyta</taxon>
        <taxon>Embryophyta</taxon>
        <taxon>Tracheophyta</taxon>
        <taxon>Spermatophyta</taxon>
        <taxon>Magnoliopsida</taxon>
        <taxon>eudicotyledons</taxon>
        <taxon>Gunneridae</taxon>
        <taxon>Pentapetalae</taxon>
        <taxon>asterids</taxon>
        <taxon>lamiids</taxon>
        <taxon>Lamiales</taxon>
        <taxon>Pedaliaceae</taxon>
        <taxon>Sesamum</taxon>
    </lineage>
</organism>
<reference evidence="1" key="2">
    <citation type="journal article" date="2024" name="Plant">
        <title>Genomic evolution and insights into agronomic trait innovations of Sesamum species.</title>
        <authorList>
            <person name="Miao H."/>
            <person name="Wang L."/>
            <person name="Qu L."/>
            <person name="Liu H."/>
            <person name="Sun Y."/>
            <person name="Le M."/>
            <person name="Wang Q."/>
            <person name="Wei S."/>
            <person name="Zheng Y."/>
            <person name="Lin W."/>
            <person name="Duan Y."/>
            <person name="Cao H."/>
            <person name="Xiong S."/>
            <person name="Wang X."/>
            <person name="Wei L."/>
            <person name="Li C."/>
            <person name="Ma Q."/>
            <person name="Ju M."/>
            <person name="Zhao R."/>
            <person name="Li G."/>
            <person name="Mu C."/>
            <person name="Tian Q."/>
            <person name="Mei H."/>
            <person name="Zhang T."/>
            <person name="Gao T."/>
            <person name="Zhang H."/>
        </authorList>
    </citation>
    <scope>NUCLEOTIDE SEQUENCE</scope>
    <source>
        <strain evidence="1">G02</strain>
    </source>
</reference>
<dbReference type="PANTHER" id="PTHR47361">
    <property type="entry name" value="RING/U-BOX SUPERFAMILY PROTEIN"/>
    <property type="match status" value="1"/>
</dbReference>
<gene>
    <name evidence="1" type="ORF">Sradi_0241200</name>
</gene>
<sequence length="67" mass="7324">TELNVCAFQADNKENCTAAVEETNQGGCDTNNININNHHGVCAICLNKIVLQETALVKGCEHGYWFV</sequence>
<comment type="caution">
    <text evidence="1">The sequence shown here is derived from an EMBL/GenBank/DDBJ whole genome shotgun (WGS) entry which is preliminary data.</text>
</comment>
<feature type="non-terminal residue" evidence="1">
    <location>
        <position position="1"/>
    </location>
</feature>
<name>A0AAW2W1S0_SESRA</name>